<gene>
    <name evidence="1" type="ORF">R4Z09_15140</name>
</gene>
<protein>
    <submittedName>
        <fullName evidence="1">Uncharacterized protein</fullName>
    </submittedName>
</protein>
<proteinExistence type="predicted"/>
<evidence type="ECO:0000313" key="2">
    <source>
        <dbReference type="Proteomes" id="UP001357223"/>
    </source>
</evidence>
<keyword evidence="2" id="KW-1185">Reference proteome</keyword>
<dbReference type="Proteomes" id="UP001357223">
    <property type="component" value="Chromosome"/>
</dbReference>
<sequence length="83" mass="9496">MCHFSQNHPTMIGQAWTGRHVMIIQCQFNTNIVLRVHTSLHAPTEPIRKNCAETLSQHLSIGYKVVNVTYIPPNIVQYLLVLE</sequence>
<dbReference type="EMBL" id="CP137640">
    <property type="protein sequence ID" value="WVX84208.1"/>
    <property type="molecule type" value="Genomic_DNA"/>
</dbReference>
<reference evidence="1 2" key="1">
    <citation type="submission" date="2023-10" db="EMBL/GenBank/DDBJ databases">
        <title>Niallia locisalis sp.nov. isolated from a salt pond sample.</title>
        <authorList>
            <person name="Li X.-J."/>
            <person name="Dong L."/>
        </authorList>
    </citation>
    <scope>NUCLEOTIDE SEQUENCE [LARGE SCALE GENOMIC DNA]</scope>
    <source>
        <strain evidence="1 2">DSM 29761</strain>
    </source>
</reference>
<name>A0ABZ2CKX4_9BACI</name>
<accession>A0ABZ2CKX4</accession>
<dbReference type="RefSeq" id="WP_338453081.1">
    <property type="nucleotide sequence ID" value="NZ_CP137640.1"/>
</dbReference>
<evidence type="ECO:0000313" key="1">
    <source>
        <dbReference type="EMBL" id="WVX84208.1"/>
    </source>
</evidence>
<organism evidence="1 2">
    <name type="scientific">Niallia oryzisoli</name>
    <dbReference type="NCBI Taxonomy" id="1737571"/>
    <lineage>
        <taxon>Bacteria</taxon>
        <taxon>Bacillati</taxon>
        <taxon>Bacillota</taxon>
        <taxon>Bacilli</taxon>
        <taxon>Bacillales</taxon>
        <taxon>Bacillaceae</taxon>
        <taxon>Niallia</taxon>
    </lineage>
</organism>